<proteinExistence type="predicted"/>
<dbReference type="Pfam" id="PF09693">
    <property type="entry name" value="Phage_XkdX"/>
    <property type="match status" value="1"/>
</dbReference>
<dbReference type="EMBL" id="CABHMY010000111">
    <property type="protein sequence ID" value="VUX12929.1"/>
    <property type="molecule type" value="Genomic_DNA"/>
</dbReference>
<evidence type="ECO:0000313" key="2">
    <source>
        <dbReference type="Proteomes" id="UP000406184"/>
    </source>
</evidence>
<evidence type="ECO:0000313" key="1">
    <source>
        <dbReference type="EMBL" id="VUX12929.1"/>
    </source>
</evidence>
<sequence>MDKIWANRLIAGTKTWAEMPARRHAGVKAELAKRVAEDEITAEQYKEITGEDYNE</sequence>
<dbReference type="InterPro" id="IPR010022">
    <property type="entry name" value="XkdX"/>
</dbReference>
<gene>
    <name evidence="1" type="ORF">FPPS064S07_00839</name>
</gene>
<dbReference type="RefSeq" id="WP_158399077.1">
    <property type="nucleotide sequence ID" value="NZ_CABHMY010000111.1"/>
</dbReference>
<protein>
    <recommendedName>
        <fullName evidence="3">XkdX family protein</fullName>
    </recommendedName>
</protein>
<name>A0A564U0B6_9FIRM</name>
<organism evidence="1 2">
    <name type="scientific">Faecalibacterium prausnitzii</name>
    <dbReference type="NCBI Taxonomy" id="853"/>
    <lineage>
        <taxon>Bacteria</taxon>
        <taxon>Bacillati</taxon>
        <taxon>Bacillota</taxon>
        <taxon>Clostridia</taxon>
        <taxon>Eubacteriales</taxon>
        <taxon>Oscillospiraceae</taxon>
        <taxon>Faecalibacterium</taxon>
    </lineage>
</organism>
<dbReference type="Proteomes" id="UP000406184">
    <property type="component" value="Unassembled WGS sequence"/>
</dbReference>
<dbReference type="AlphaFoldDB" id="A0A564U0B6"/>
<accession>A0A564U0B6</accession>
<evidence type="ECO:0008006" key="3">
    <source>
        <dbReference type="Google" id="ProtNLM"/>
    </source>
</evidence>
<reference evidence="1 2" key="1">
    <citation type="submission" date="2019-07" db="EMBL/GenBank/DDBJ databases">
        <authorList>
            <person name="Hibberd C M."/>
            <person name="Gehrig L. J."/>
            <person name="Chang H.-W."/>
            <person name="Venkatesh S."/>
        </authorList>
    </citation>
    <scope>NUCLEOTIDE SEQUENCE [LARGE SCALE GENOMIC DNA]</scope>
    <source>
        <strain evidence="1">Faecalibacterium_prausnitzii_JG_BgPS064</strain>
    </source>
</reference>
<keyword evidence="2" id="KW-1185">Reference proteome</keyword>